<name>A0A9D1GTY1_9FIRM</name>
<dbReference type="AlphaFoldDB" id="A0A9D1GTY1"/>
<evidence type="ECO:0000313" key="2">
    <source>
        <dbReference type="EMBL" id="HIT58857.1"/>
    </source>
</evidence>
<accession>A0A9D1GTY1</accession>
<keyword evidence="1" id="KW-0472">Membrane</keyword>
<reference evidence="2" key="1">
    <citation type="submission" date="2020-10" db="EMBL/GenBank/DDBJ databases">
        <authorList>
            <person name="Gilroy R."/>
        </authorList>
    </citation>
    <scope>NUCLEOTIDE SEQUENCE</scope>
    <source>
        <strain evidence="2">CHK33-4379</strain>
    </source>
</reference>
<organism evidence="2 3">
    <name type="scientific">Candidatus Faeciplasma pullistercoris</name>
    <dbReference type="NCBI Taxonomy" id="2840800"/>
    <lineage>
        <taxon>Bacteria</taxon>
        <taxon>Bacillati</taxon>
        <taxon>Bacillota</taxon>
        <taxon>Clostridia</taxon>
        <taxon>Eubacteriales</taxon>
        <taxon>Oscillospiraceae</taxon>
        <taxon>Oscillospiraceae incertae sedis</taxon>
        <taxon>Candidatus Faeciplasma</taxon>
    </lineage>
</organism>
<reference evidence="2" key="2">
    <citation type="journal article" date="2021" name="PeerJ">
        <title>Extensive microbial diversity within the chicken gut microbiome revealed by metagenomics and culture.</title>
        <authorList>
            <person name="Gilroy R."/>
            <person name="Ravi A."/>
            <person name="Getino M."/>
            <person name="Pursley I."/>
            <person name="Horton D.L."/>
            <person name="Alikhan N.F."/>
            <person name="Baker D."/>
            <person name="Gharbi K."/>
            <person name="Hall N."/>
            <person name="Watson M."/>
            <person name="Adriaenssens E.M."/>
            <person name="Foster-Nyarko E."/>
            <person name="Jarju S."/>
            <person name="Secka A."/>
            <person name="Antonio M."/>
            <person name="Oren A."/>
            <person name="Chaudhuri R.R."/>
            <person name="La Ragione R."/>
            <person name="Hildebrand F."/>
            <person name="Pallen M.J."/>
        </authorList>
    </citation>
    <scope>NUCLEOTIDE SEQUENCE</scope>
    <source>
        <strain evidence="2">CHK33-4379</strain>
    </source>
</reference>
<proteinExistence type="predicted"/>
<evidence type="ECO:0000256" key="1">
    <source>
        <dbReference type="SAM" id="Phobius"/>
    </source>
</evidence>
<gene>
    <name evidence="2" type="ORF">IAC39_04000</name>
</gene>
<keyword evidence="1" id="KW-0812">Transmembrane</keyword>
<dbReference type="Proteomes" id="UP000824136">
    <property type="component" value="Unassembled WGS sequence"/>
</dbReference>
<evidence type="ECO:0000313" key="3">
    <source>
        <dbReference type="Proteomes" id="UP000824136"/>
    </source>
</evidence>
<protein>
    <submittedName>
        <fullName evidence="2">Uncharacterized protein</fullName>
    </submittedName>
</protein>
<sequence length="58" mass="6629">MKETVKKIIRFIANPHLIICFGIAWIITNGWLYVMLGLGTLFNIKWMIAIASGYLAFL</sequence>
<keyword evidence="1" id="KW-1133">Transmembrane helix</keyword>
<feature type="transmembrane region" description="Helical" evidence="1">
    <location>
        <begin position="33"/>
        <end position="57"/>
    </location>
</feature>
<dbReference type="EMBL" id="DVLL01000015">
    <property type="protein sequence ID" value="HIT58857.1"/>
    <property type="molecule type" value="Genomic_DNA"/>
</dbReference>
<comment type="caution">
    <text evidence="2">The sequence shown here is derived from an EMBL/GenBank/DDBJ whole genome shotgun (WGS) entry which is preliminary data.</text>
</comment>
<feature type="transmembrane region" description="Helical" evidence="1">
    <location>
        <begin position="7"/>
        <end position="27"/>
    </location>
</feature>